<dbReference type="EMBL" id="LK023385">
    <property type="protein sequence ID" value="CDS13743.1"/>
    <property type="molecule type" value="Genomic_DNA"/>
</dbReference>
<evidence type="ECO:0008006" key="2">
    <source>
        <dbReference type="Google" id="ProtNLM"/>
    </source>
</evidence>
<evidence type="ECO:0000313" key="1">
    <source>
        <dbReference type="EMBL" id="CDS13743.1"/>
    </source>
</evidence>
<proteinExistence type="predicted"/>
<sequence>MSTTKVSHMLYPYPWELAVWANQQRYPTHERYPMLKSSEILSDDLFFSQQDIDTFSQQDASSFIPSTHQPYRRGDHCTCHLDLVLLFADEEERQSNPAVPNLTTFPPRVDVPEDIIAMMPYDTHVEPLVPFSGIRRIVRRCHFELPNALRMLPSLAIPSDMIIRHETWIDSSHRQMTVTTLNETASGTAIVGDVTIYRALDGQDAIKPWRGKAPVAPLTPEYAIASPSSSLSTTTSSSSWCLFMQYAYFQVSPSFKIPFRSKIERTLLNLYRRNTEKGRMLDIEMMAQKAKQQQREDHTK</sequence>
<name>A0A077X392_9FUNG</name>
<accession>A0A077X392</accession>
<organism evidence="1">
    <name type="scientific">Lichtheimia ramosa</name>
    <dbReference type="NCBI Taxonomy" id="688394"/>
    <lineage>
        <taxon>Eukaryota</taxon>
        <taxon>Fungi</taxon>
        <taxon>Fungi incertae sedis</taxon>
        <taxon>Mucoromycota</taxon>
        <taxon>Mucoromycotina</taxon>
        <taxon>Mucoromycetes</taxon>
        <taxon>Mucorales</taxon>
        <taxon>Lichtheimiaceae</taxon>
        <taxon>Lichtheimia</taxon>
    </lineage>
</organism>
<dbReference type="AlphaFoldDB" id="A0A077X392"/>
<dbReference type="OrthoDB" id="2224677at2759"/>
<gene>
    <name evidence="1" type="ORF">LRAMOSA05917</name>
</gene>
<protein>
    <recommendedName>
        <fullName evidence="2">PRELI/MSF1 domain-containing protein</fullName>
    </recommendedName>
</protein>
<reference evidence="1" key="1">
    <citation type="journal article" date="2014" name="Genome Announc.">
        <title>De novo whole-genome sequence and genome annotation of Lichtheimia ramosa.</title>
        <authorList>
            <person name="Linde J."/>
            <person name="Schwartze V."/>
            <person name="Binder U."/>
            <person name="Lass-Florl C."/>
            <person name="Voigt K."/>
            <person name="Horn F."/>
        </authorList>
    </citation>
    <scope>NUCLEOTIDE SEQUENCE</scope>
    <source>
        <strain evidence="1">JMRC FSU:6197</strain>
    </source>
</reference>